<evidence type="ECO:0000313" key="2">
    <source>
        <dbReference type="EMBL" id="NKY22580.1"/>
    </source>
</evidence>
<name>A0A7X6KVI1_9CELL</name>
<protein>
    <submittedName>
        <fullName evidence="2">Uncharacterized protein</fullName>
    </submittedName>
</protein>
<accession>A0A7X6KVI1</accession>
<reference evidence="2 3" key="1">
    <citation type="submission" date="2020-04" db="EMBL/GenBank/DDBJ databases">
        <title>MicrobeNet Type strains.</title>
        <authorList>
            <person name="Nicholson A.C."/>
        </authorList>
    </citation>
    <scope>NUCLEOTIDE SEQUENCE [LARGE SCALE GENOMIC DNA]</scope>
    <source>
        <strain evidence="2 3">ATCC BAA-788</strain>
    </source>
</reference>
<feature type="compositionally biased region" description="Basic and acidic residues" evidence="1">
    <location>
        <begin position="28"/>
        <end position="44"/>
    </location>
</feature>
<evidence type="ECO:0000256" key="1">
    <source>
        <dbReference type="SAM" id="MobiDB-lite"/>
    </source>
</evidence>
<comment type="caution">
    <text evidence="2">The sequence shown here is derived from an EMBL/GenBank/DDBJ whole genome shotgun (WGS) entry which is preliminary data.</text>
</comment>
<dbReference type="EMBL" id="JAAXOX010000003">
    <property type="protein sequence ID" value="NKY22580.1"/>
    <property type="molecule type" value="Genomic_DNA"/>
</dbReference>
<proteinExistence type="predicted"/>
<gene>
    <name evidence="2" type="ORF">HGA03_07845</name>
</gene>
<dbReference type="RefSeq" id="WP_168629518.1">
    <property type="nucleotide sequence ID" value="NZ_BONL01000004.1"/>
</dbReference>
<organism evidence="2 3">
    <name type="scientific">Cellulomonas denverensis</name>
    <dbReference type="NCBI Taxonomy" id="264297"/>
    <lineage>
        <taxon>Bacteria</taxon>
        <taxon>Bacillati</taxon>
        <taxon>Actinomycetota</taxon>
        <taxon>Actinomycetes</taxon>
        <taxon>Micrococcales</taxon>
        <taxon>Cellulomonadaceae</taxon>
        <taxon>Cellulomonas</taxon>
    </lineage>
</organism>
<evidence type="ECO:0000313" key="3">
    <source>
        <dbReference type="Proteomes" id="UP000581206"/>
    </source>
</evidence>
<sequence length="62" mass="7204">MTLLILTAVLILWTLIRLALAVRRDGLGERRPPASHQDWTEHADPAWQDTRPARRSRPNRHT</sequence>
<dbReference type="Proteomes" id="UP000581206">
    <property type="component" value="Unassembled WGS sequence"/>
</dbReference>
<keyword evidence="3" id="KW-1185">Reference proteome</keyword>
<feature type="compositionally biased region" description="Basic residues" evidence="1">
    <location>
        <begin position="53"/>
        <end position="62"/>
    </location>
</feature>
<feature type="region of interest" description="Disordered" evidence="1">
    <location>
        <begin position="28"/>
        <end position="62"/>
    </location>
</feature>
<dbReference type="AlphaFoldDB" id="A0A7X6KVI1"/>